<dbReference type="EMBL" id="JABBGK010000009">
    <property type="protein sequence ID" value="NML76878.1"/>
    <property type="molecule type" value="Genomic_DNA"/>
</dbReference>
<evidence type="ECO:0000313" key="3">
    <source>
        <dbReference type="Proteomes" id="UP000541470"/>
    </source>
</evidence>
<dbReference type="Proteomes" id="UP000541470">
    <property type="component" value="Unassembled WGS sequence"/>
</dbReference>
<comment type="caution">
    <text evidence="2">The sequence shown here is derived from an EMBL/GenBank/DDBJ whole genome shotgun (WGS) entry which is preliminary data.</text>
</comment>
<feature type="domain" description="Putative Flp pilus-assembly TadG-like N-terminal" evidence="1">
    <location>
        <begin position="6"/>
        <end position="51"/>
    </location>
</feature>
<organism evidence="2 3">
    <name type="scientific">Rhizobium terricola</name>
    <dbReference type="NCBI Taxonomy" id="2728849"/>
    <lineage>
        <taxon>Bacteria</taxon>
        <taxon>Pseudomonadati</taxon>
        <taxon>Pseudomonadota</taxon>
        <taxon>Alphaproteobacteria</taxon>
        <taxon>Hyphomicrobiales</taxon>
        <taxon>Rhizobiaceae</taxon>
        <taxon>Rhizobium/Agrobacterium group</taxon>
        <taxon>Rhizobium</taxon>
    </lineage>
</organism>
<dbReference type="Pfam" id="PF13400">
    <property type="entry name" value="Tad"/>
    <property type="match status" value="1"/>
</dbReference>
<gene>
    <name evidence="2" type="ORF">HHL25_22305</name>
</gene>
<keyword evidence="3" id="KW-1185">Reference proteome</keyword>
<dbReference type="AlphaFoldDB" id="A0A7Y0B0F1"/>
<reference evidence="2 3" key="1">
    <citation type="submission" date="2020-04" db="EMBL/GenBank/DDBJ databases">
        <title>Rhizobium sp. S-51 isolated from soil.</title>
        <authorList>
            <person name="Dahal R.H."/>
        </authorList>
    </citation>
    <scope>NUCLEOTIDE SEQUENCE [LARGE SCALE GENOMIC DNA]</scope>
    <source>
        <strain evidence="2 3">S-51</strain>
    </source>
</reference>
<accession>A0A7Y0B0F1</accession>
<evidence type="ECO:0000259" key="1">
    <source>
        <dbReference type="Pfam" id="PF13400"/>
    </source>
</evidence>
<name>A0A7Y0B0F1_9HYPH</name>
<dbReference type="InterPro" id="IPR028087">
    <property type="entry name" value="Tad_N"/>
</dbReference>
<protein>
    <submittedName>
        <fullName evidence="2">Pilus assembly protein</fullName>
    </submittedName>
</protein>
<proteinExistence type="predicted"/>
<evidence type="ECO:0000313" key="2">
    <source>
        <dbReference type="EMBL" id="NML76878.1"/>
    </source>
</evidence>
<sequence>MCRRDGNFGMVTALLAIPLALSVGVALDYVNASADRENLQALADSAALAGGGQYDGTNASVAISTAEAILKSYAEKLPAGTTYDVKLDGQSLSVTMDSASTNAFMGIVGRGTTDIGVASTAISPMKPKKITFMPTKAQGWYYKKVSIIVVRPKSTAEEVVGTVTYQPTTQADGGQGTMVVSPQTTLELGDYASLILKMEIKYDGCGLNQKATVSNSKVTCSASNRNADKTFNLTLRTDNPDTTHYLFVDGVQLPQGVTSPLESILECGKTSNHAWEDGGGWARQDFFYTATSYCAPNGQFVRLTR</sequence>
<dbReference type="RefSeq" id="WP_169595445.1">
    <property type="nucleotide sequence ID" value="NZ_JABBGK010000009.1"/>
</dbReference>